<feature type="compositionally biased region" description="Basic residues" evidence="1">
    <location>
        <begin position="139"/>
        <end position="152"/>
    </location>
</feature>
<feature type="compositionally biased region" description="Low complexity" evidence="1">
    <location>
        <begin position="50"/>
        <end position="68"/>
    </location>
</feature>
<protein>
    <submittedName>
        <fullName evidence="2">Uncharacterized protein</fullName>
    </submittedName>
</protein>
<dbReference type="OrthoDB" id="10017892at2"/>
<name>A0A1G7KXJ5_9PSEU</name>
<reference evidence="3" key="1">
    <citation type="submission" date="2016-10" db="EMBL/GenBank/DDBJ databases">
        <authorList>
            <person name="Varghese N."/>
            <person name="Submissions S."/>
        </authorList>
    </citation>
    <scope>NUCLEOTIDE SEQUENCE [LARGE SCALE GENOMIC DNA]</scope>
    <source>
        <strain evidence="3">CGMCC 4.3506</strain>
    </source>
</reference>
<sequence>MRRINERFDNVAHLHDLDPRYDWENDDVRDRVEFGENPQREWVLFGTRGRQAPRQQASRQRIPRQQAPRQRKEGWVEAVHNWMKRNPHSSYRTCAAALTGMGYAGITRAKVASVLNEQPPKPTAKSQPKSADKKPLKPAAKKPLKAAKKAKPRTVPQYRPYVPRPRPPEPPLVKIRYCDGCGLAVSDSGACRC</sequence>
<dbReference type="EMBL" id="FNCC01000001">
    <property type="protein sequence ID" value="SDF41821.1"/>
    <property type="molecule type" value="Genomic_DNA"/>
</dbReference>
<dbReference type="AlphaFoldDB" id="A0A1G7KXJ5"/>
<accession>A0A1G7KXJ5</accession>
<dbReference type="Proteomes" id="UP000199623">
    <property type="component" value="Unassembled WGS sequence"/>
</dbReference>
<evidence type="ECO:0000313" key="2">
    <source>
        <dbReference type="EMBL" id="SDF41821.1"/>
    </source>
</evidence>
<dbReference type="RefSeq" id="WP_090045094.1">
    <property type="nucleotide sequence ID" value="NZ_FNCC01000001.1"/>
</dbReference>
<organism evidence="2 3">
    <name type="scientific">Lentzea fradiae</name>
    <dbReference type="NCBI Taxonomy" id="200378"/>
    <lineage>
        <taxon>Bacteria</taxon>
        <taxon>Bacillati</taxon>
        <taxon>Actinomycetota</taxon>
        <taxon>Actinomycetes</taxon>
        <taxon>Pseudonocardiales</taxon>
        <taxon>Pseudonocardiaceae</taxon>
        <taxon>Lentzea</taxon>
    </lineage>
</organism>
<feature type="region of interest" description="Disordered" evidence="1">
    <location>
        <begin position="117"/>
        <end position="169"/>
    </location>
</feature>
<gene>
    <name evidence="2" type="ORF">SAMN05216553_101540</name>
</gene>
<evidence type="ECO:0000256" key="1">
    <source>
        <dbReference type="SAM" id="MobiDB-lite"/>
    </source>
</evidence>
<evidence type="ECO:0000313" key="3">
    <source>
        <dbReference type="Proteomes" id="UP000199623"/>
    </source>
</evidence>
<keyword evidence="3" id="KW-1185">Reference proteome</keyword>
<feature type="region of interest" description="Disordered" evidence="1">
    <location>
        <begin position="48"/>
        <end position="73"/>
    </location>
</feature>
<proteinExistence type="predicted"/>